<name>A0A1E7DLE6_9BACI</name>
<reference evidence="1 2" key="1">
    <citation type="submission" date="2016-06" db="EMBL/GenBank/DDBJ databases">
        <title>Domibacillus iocasae genome sequencing.</title>
        <authorList>
            <person name="Verma A."/>
            <person name="Pal Y."/>
            <person name="Ojha A.K."/>
            <person name="Krishnamurthi S."/>
        </authorList>
    </citation>
    <scope>NUCLEOTIDE SEQUENCE [LARGE SCALE GENOMIC DNA]</scope>
    <source>
        <strain evidence="1 2">DSM 29979</strain>
    </source>
</reference>
<dbReference type="RefSeq" id="WP_069939651.1">
    <property type="nucleotide sequence ID" value="NZ_MAMP01000024.1"/>
</dbReference>
<comment type="caution">
    <text evidence="1">The sequence shown here is derived from an EMBL/GenBank/DDBJ whole genome shotgun (WGS) entry which is preliminary data.</text>
</comment>
<dbReference type="OrthoDB" id="2490564at2"/>
<dbReference type="AlphaFoldDB" id="A0A1E7DLE6"/>
<sequence length="67" mass="7565">MTASPDGRFALDLFAGNAPYTTVLLYDLEKGKRSAQLDQAHSLFWQGNRFLFERFSGQQAMLSSKSF</sequence>
<protein>
    <submittedName>
        <fullName evidence="1">Uncharacterized protein</fullName>
    </submittedName>
</protein>
<gene>
    <name evidence="1" type="ORF">BA724_12335</name>
</gene>
<keyword evidence="2" id="KW-1185">Reference proteome</keyword>
<evidence type="ECO:0000313" key="2">
    <source>
        <dbReference type="Proteomes" id="UP000095658"/>
    </source>
</evidence>
<dbReference type="STRING" id="1714016.BA724_12335"/>
<evidence type="ECO:0000313" key="1">
    <source>
        <dbReference type="EMBL" id="OES43873.1"/>
    </source>
</evidence>
<accession>A0A1E7DLE6</accession>
<dbReference type="EMBL" id="MAMP01000024">
    <property type="protein sequence ID" value="OES43873.1"/>
    <property type="molecule type" value="Genomic_DNA"/>
</dbReference>
<proteinExistence type="predicted"/>
<dbReference type="Proteomes" id="UP000095658">
    <property type="component" value="Unassembled WGS sequence"/>
</dbReference>
<organism evidence="1 2">
    <name type="scientific">Domibacillus iocasae</name>
    <dbReference type="NCBI Taxonomy" id="1714016"/>
    <lineage>
        <taxon>Bacteria</taxon>
        <taxon>Bacillati</taxon>
        <taxon>Bacillota</taxon>
        <taxon>Bacilli</taxon>
        <taxon>Bacillales</taxon>
        <taxon>Bacillaceae</taxon>
        <taxon>Domibacillus</taxon>
    </lineage>
</organism>